<evidence type="ECO:0000259" key="18">
    <source>
        <dbReference type="PROSITE" id="PS50089"/>
    </source>
</evidence>
<keyword evidence="10 16" id="KW-0863">Zinc-finger</keyword>
<gene>
    <name evidence="19" type="ORF">ACJMK2_011576</name>
</gene>
<comment type="catalytic activity">
    <reaction evidence="1">
        <text>S-ubiquitinyl-[E2 ubiquitin-conjugating enzyme]-L-cysteine + [acceptor protein]-L-lysine = [E2 ubiquitin-conjugating enzyme]-L-cysteine + N(6)-ubiquitinyl-[acceptor protein]-L-lysine.</text>
        <dbReference type="EC" id="2.3.2.27"/>
    </reaction>
</comment>
<dbReference type="EMBL" id="JBJQND010000013">
    <property type="protein sequence ID" value="KAL3856865.1"/>
    <property type="molecule type" value="Genomic_DNA"/>
</dbReference>
<accession>A0ABD3V5H1</accession>
<keyword evidence="8" id="KW-0808">Transferase</keyword>
<dbReference type="InterPro" id="IPR017907">
    <property type="entry name" value="Znf_RING_CS"/>
</dbReference>
<feature type="compositionally biased region" description="Basic and acidic residues" evidence="17">
    <location>
        <begin position="1"/>
        <end position="12"/>
    </location>
</feature>
<reference evidence="19 20" key="1">
    <citation type="submission" date="2024-11" db="EMBL/GenBank/DDBJ databases">
        <title>Chromosome-level genome assembly of the freshwater bivalve Anodonta woodiana.</title>
        <authorList>
            <person name="Chen X."/>
        </authorList>
    </citation>
    <scope>NUCLEOTIDE SEQUENCE [LARGE SCALE GENOMIC DNA]</scope>
    <source>
        <strain evidence="19">MN2024</strain>
        <tissue evidence="19">Gills</tissue>
    </source>
</reference>
<keyword evidence="13" id="KW-0539">Nucleus</keyword>
<feature type="compositionally biased region" description="Gly residues" evidence="17">
    <location>
        <begin position="775"/>
        <end position="784"/>
    </location>
</feature>
<dbReference type="GO" id="GO:0061630">
    <property type="term" value="F:ubiquitin protein ligase activity"/>
    <property type="evidence" value="ECO:0007669"/>
    <property type="project" value="UniProtKB-EC"/>
</dbReference>
<evidence type="ECO:0000256" key="2">
    <source>
        <dbReference type="ARBA" id="ARBA00004123"/>
    </source>
</evidence>
<feature type="region of interest" description="Disordered" evidence="17">
    <location>
        <begin position="767"/>
        <end position="804"/>
    </location>
</feature>
<name>A0ABD3V5H1_SINWO</name>
<dbReference type="Proteomes" id="UP001634394">
    <property type="component" value="Unassembled WGS sequence"/>
</dbReference>
<evidence type="ECO:0000256" key="9">
    <source>
        <dbReference type="ARBA" id="ARBA00022723"/>
    </source>
</evidence>
<dbReference type="GO" id="GO:0005634">
    <property type="term" value="C:nucleus"/>
    <property type="evidence" value="ECO:0007669"/>
    <property type="project" value="UniProtKB-SubCell"/>
</dbReference>
<dbReference type="InterPro" id="IPR013083">
    <property type="entry name" value="Znf_RING/FYVE/PHD"/>
</dbReference>
<dbReference type="PROSITE" id="PS00518">
    <property type="entry name" value="ZF_RING_1"/>
    <property type="match status" value="1"/>
</dbReference>
<comment type="similarity">
    <text evidence="5">Belongs to the RNF10 family.</text>
</comment>
<feature type="region of interest" description="Disordered" evidence="17">
    <location>
        <begin position="1"/>
        <end position="83"/>
    </location>
</feature>
<dbReference type="EC" id="2.3.2.27" evidence="6"/>
<evidence type="ECO:0000256" key="12">
    <source>
        <dbReference type="ARBA" id="ARBA00022833"/>
    </source>
</evidence>
<sequence>MKEKRIVMEKKTNGRQSSVPSKANGSDTKKDNVPKSAKFGKRRENNVFYSDNGNYRKTSPQKQKNFGDKRPRSRGYSTNQKQVPALEDSAIEIGSAYQVGSKKANFNHLLNFTYAPRDGGVLDYWPRGGRSGRQNRSARVCYNKEQFLQANCQFVVKEDGDYSVHYMDPDVLVKWEAIEQVRVFGHEIPSCPVCLEHPIAAKMTRCGHIYCWACILHYLALGEKTWRKCPICYEAVHSEDLKSVVVKKTHNYMAGEMITMTLMKKERGSTYAVPKNVWEKRGHFHNINDAESITQHQKILIALPEQVLNIVADQKQALQIQLIDAEPSEEPFIEAALANIKEKEGCLTGIARVKEEETGIVSNVKVLSKDATRKESSHMRESQPSKPCMIKKIGSDFSDDEEEKDKDEGLNQNKPQDRVNPTLSEFVSASENQETEQHDLYEEKPRIQEGTCESAVLSEDFMVGSPENPHLWPAMEALPDIMPVEEAAEHLELPVEVKQRPGSQKSSDAFYFYQAADGQHLYLHSLNARCLVHEYGSLENCPQTITAIIVEKETVFITEELRKRLRYLNHLPLTCAFEVAELALKPPVLSKETLKHFADDIEKRSILRRKKNREERRWAKHADEEERKRLGLGSRGTIVQSEFVLSGSCVPKSTDDAARSDTSSSSLDTSLKSPTGFSCSTPEISPFVSSLQKEGEQTTNLSFAQMLKAGKQATVWPKAGKQEVISVSPVIKPNNPGSDESDSEDRIPVPEFHASFEDAIQAAIQSLENSSEKGSGSGKMGVTGGKKKKKQMVLFSTSMARGGK</sequence>
<feature type="compositionally biased region" description="Polar residues" evidence="17">
    <location>
        <begin position="410"/>
        <end position="419"/>
    </location>
</feature>
<protein>
    <recommendedName>
        <fullName evidence="14">E3 ubiquitin-protein ligase RNF10</fullName>
        <ecNumber evidence="6">2.3.2.27</ecNumber>
    </recommendedName>
    <alternativeName>
        <fullName evidence="15">RING finger protein 10</fullName>
    </alternativeName>
</protein>
<evidence type="ECO:0000256" key="11">
    <source>
        <dbReference type="ARBA" id="ARBA00022786"/>
    </source>
</evidence>
<evidence type="ECO:0000256" key="8">
    <source>
        <dbReference type="ARBA" id="ARBA00022679"/>
    </source>
</evidence>
<evidence type="ECO:0000256" key="14">
    <source>
        <dbReference type="ARBA" id="ARBA00035131"/>
    </source>
</evidence>
<feature type="domain" description="RING-type" evidence="18">
    <location>
        <begin position="191"/>
        <end position="232"/>
    </location>
</feature>
<evidence type="ECO:0000256" key="1">
    <source>
        <dbReference type="ARBA" id="ARBA00000900"/>
    </source>
</evidence>
<evidence type="ECO:0000256" key="6">
    <source>
        <dbReference type="ARBA" id="ARBA00012483"/>
    </source>
</evidence>
<evidence type="ECO:0000256" key="15">
    <source>
        <dbReference type="ARBA" id="ARBA00035390"/>
    </source>
</evidence>
<feature type="compositionally biased region" description="Polar residues" evidence="17">
    <location>
        <begin position="47"/>
        <end position="64"/>
    </location>
</feature>
<keyword evidence="12" id="KW-0862">Zinc</keyword>
<comment type="caution">
    <text evidence="19">The sequence shown here is derived from an EMBL/GenBank/DDBJ whole genome shotgun (WGS) entry which is preliminary data.</text>
</comment>
<proteinExistence type="inferred from homology"/>
<dbReference type="GO" id="GO:0005737">
    <property type="term" value="C:cytoplasm"/>
    <property type="evidence" value="ECO:0007669"/>
    <property type="project" value="UniProtKB-SubCell"/>
</dbReference>
<evidence type="ECO:0000256" key="13">
    <source>
        <dbReference type="ARBA" id="ARBA00023242"/>
    </source>
</evidence>
<keyword evidence="9" id="KW-0479">Metal-binding</keyword>
<dbReference type="SMART" id="SM00184">
    <property type="entry name" value="RING"/>
    <property type="match status" value="1"/>
</dbReference>
<dbReference type="InterPro" id="IPR001841">
    <property type="entry name" value="Znf_RING"/>
</dbReference>
<feature type="region of interest" description="Disordered" evidence="17">
    <location>
        <begin position="370"/>
        <end position="419"/>
    </location>
</feature>
<feature type="compositionally biased region" description="Basic and acidic residues" evidence="17">
    <location>
        <begin position="370"/>
        <end position="383"/>
    </location>
</feature>
<dbReference type="InterPro" id="IPR039739">
    <property type="entry name" value="MAG2/RNF10"/>
</dbReference>
<dbReference type="Pfam" id="PF00097">
    <property type="entry name" value="zf-C3HC4"/>
    <property type="match status" value="1"/>
</dbReference>
<evidence type="ECO:0000256" key="10">
    <source>
        <dbReference type="ARBA" id="ARBA00022771"/>
    </source>
</evidence>
<dbReference type="AlphaFoldDB" id="A0ABD3V5H1"/>
<evidence type="ECO:0000256" key="16">
    <source>
        <dbReference type="PROSITE-ProRule" id="PRU00175"/>
    </source>
</evidence>
<evidence type="ECO:0000256" key="5">
    <source>
        <dbReference type="ARBA" id="ARBA00008117"/>
    </source>
</evidence>
<dbReference type="GO" id="GO:0045893">
    <property type="term" value="P:positive regulation of DNA-templated transcription"/>
    <property type="evidence" value="ECO:0007669"/>
    <property type="project" value="UniProtKB-ARBA"/>
</dbReference>
<evidence type="ECO:0000313" key="19">
    <source>
        <dbReference type="EMBL" id="KAL3856865.1"/>
    </source>
</evidence>
<evidence type="ECO:0000256" key="17">
    <source>
        <dbReference type="SAM" id="MobiDB-lite"/>
    </source>
</evidence>
<dbReference type="PANTHER" id="PTHR12983">
    <property type="entry name" value="RING FINGER 10 FAMILY MEMBER"/>
    <property type="match status" value="1"/>
</dbReference>
<feature type="compositionally biased region" description="Polar residues" evidence="17">
    <location>
        <begin position="14"/>
        <end position="26"/>
    </location>
</feature>
<dbReference type="PROSITE" id="PS50089">
    <property type="entry name" value="ZF_RING_2"/>
    <property type="match status" value="1"/>
</dbReference>
<comment type="subcellular location">
    <subcellularLocation>
        <location evidence="3">Cytoplasm</location>
    </subcellularLocation>
    <subcellularLocation>
        <location evidence="2">Nucleus</location>
    </subcellularLocation>
</comment>
<comment type="pathway">
    <text evidence="4">Protein modification; protein ubiquitination.</text>
</comment>
<evidence type="ECO:0000256" key="7">
    <source>
        <dbReference type="ARBA" id="ARBA00022490"/>
    </source>
</evidence>
<dbReference type="GO" id="GO:0008270">
    <property type="term" value="F:zinc ion binding"/>
    <property type="evidence" value="ECO:0007669"/>
    <property type="project" value="UniProtKB-KW"/>
</dbReference>
<dbReference type="PANTHER" id="PTHR12983:SF9">
    <property type="entry name" value="E3 UBIQUITIN-PROTEIN LIGASE RNF10"/>
    <property type="match status" value="1"/>
</dbReference>
<feature type="region of interest" description="Disordered" evidence="17">
    <location>
        <begin position="652"/>
        <end position="678"/>
    </location>
</feature>
<evidence type="ECO:0000256" key="3">
    <source>
        <dbReference type="ARBA" id="ARBA00004496"/>
    </source>
</evidence>
<keyword evidence="11" id="KW-0833">Ubl conjugation pathway</keyword>
<dbReference type="FunFam" id="3.30.40.10:FF:000112">
    <property type="entry name" value="RING finger protein 10"/>
    <property type="match status" value="1"/>
</dbReference>
<evidence type="ECO:0000256" key="4">
    <source>
        <dbReference type="ARBA" id="ARBA00004906"/>
    </source>
</evidence>
<keyword evidence="20" id="KW-1185">Reference proteome</keyword>
<dbReference type="CDD" id="cd16536">
    <property type="entry name" value="RING-HC_RNF10"/>
    <property type="match status" value="1"/>
</dbReference>
<feature type="compositionally biased region" description="Polar residues" evidence="17">
    <location>
        <begin position="794"/>
        <end position="804"/>
    </location>
</feature>
<evidence type="ECO:0000313" key="20">
    <source>
        <dbReference type="Proteomes" id="UP001634394"/>
    </source>
</evidence>
<dbReference type="Gene3D" id="3.30.40.10">
    <property type="entry name" value="Zinc/RING finger domain, C3HC4 (zinc finger)"/>
    <property type="match status" value="1"/>
</dbReference>
<dbReference type="SUPFAM" id="SSF57850">
    <property type="entry name" value="RING/U-box"/>
    <property type="match status" value="1"/>
</dbReference>
<feature type="compositionally biased region" description="Low complexity" evidence="17">
    <location>
        <begin position="660"/>
        <end position="673"/>
    </location>
</feature>
<dbReference type="InterPro" id="IPR018957">
    <property type="entry name" value="Znf_C3HC4_RING-type"/>
</dbReference>
<keyword evidence="7" id="KW-0963">Cytoplasm</keyword>
<organism evidence="19 20">
    <name type="scientific">Sinanodonta woodiana</name>
    <name type="common">Chinese pond mussel</name>
    <name type="synonym">Anodonta woodiana</name>
    <dbReference type="NCBI Taxonomy" id="1069815"/>
    <lineage>
        <taxon>Eukaryota</taxon>
        <taxon>Metazoa</taxon>
        <taxon>Spiralia</taxon>
        <taxon>Lophotrochozoa</taxon>
        <taxon>Mollusca</taxon>
        <taxon>Bivalvia</taxon>
        <taxon>Autobranchia</taxon>
        <taxon>Heteroconchia</taxon>
        <taxon>Palaeoheterodonta</taxon>
        <taxon>Unionida</taxon>
        <taxon>Unionoidea</taxon>
        <taxon>Unionidae</taxon>
        <taxon>Unioninae</taxon>
        <taxon>Sinanodonta</taxon>
    </lineage>
</organism>